<gene>
    <name evidence="1" type="ORF">PYW08_008178</name>
</gene>
<accession>A0ACC2QB97</accession>
<keyword evidence="2" id="KW-1185">Reference proteome</keyword>
<dbReference type="EMBL" id="CM056797">
    <property type="protein sequence ID" value="KAJ8712874.1"/>
    <property type="molecule type" value="Genomic_DNA"/>
</dbReference>
<sequence length="409" mass="48399">MLRDLLDKFWNEDVWLPPNTTWEDITPGPHQDVIYNDYRDLLYPLPMALVLIFLRRTLETCWFAPLGKSLGIKNTRPKKAPANPLLESAYQALPKIKHEQFFFNKDEICGLAKQLDMTERQVERWWRLRRSQDKPSTLVKFCENMWGASFYLFNFSYGCFILWDKEWLWDIDQTYIGYPHQGSTDDIWWYYMISAAFCWALTFTQFWDVRRKDFWQMFIHHIVTIMLLSFSWVCNLHRVGTLVLVSHDCTDILLDTAKAAKYANYQRLCDAIFAVFIVLWLITRLGIFPFYIIWSTTFRAPMLMPMFPAYYFLNSLLCVLLGLHIVWTWLILRLAYKTIRAGRMEGDIRSSSSEISDSSYSNHSTPNRVNNKKRRLGRYTRNADGTLLIRRPPSLRARSLCPVIAEHVT</sequence>
<protein>
    <submittedName>
        <fullName evidence="1">Uncharacterized protein</fullName>
    </submittedName>
</protein>
<evidence type="ECO:0000313" key="2">
    <source>
        <dbReference type="Proteomes" id="UP001231649"/>
    </source>
</evidence>
<dbReference type="Proteomes" id="UP001231649">
    <property type="component" value="Chromosome 21"/>
</dbReference>
<reference evidence="1" key="1">
    <citation type="submission" date="2023-03" db="EMBL/GenBank/DDBJ databases">
        <title>Chromosome-level genomes of two armyworms, Mythimna separata and Mythimna loreyi, provide insights into the biosynthesis and reception of sex pheromones.</title>
        <authorList>
            <person name="Zhao H."/>
        </authorList>
    </citation>
    <scope>NUCLEOTIDE SEQUENCE</scope>
    <source>
        <strain evidence="1">BeijingLab</strain>
    </source>
</reference>
<comment type="caution">
    <text evidence="1">The sequence shown here is derived from an EMBL/GenBank/DDBJ whole genome shotgun (WGS) entry which is preliminary data.</text>
</comment>
<proteinExistence type="predicted"/>
<name>A0ACC2QB97_9NEOP</name>
<organism evidence="1 2">
    <name type="scientific">Mythimna loreyi</name>
    <dbReference type="NCBI Taxonomy" id="667449"/>
    <lineage>
        <taxon>Eukaryota</taxon>
        <taxon>Metazoa</taxon>
        <taxon>Ecdysozoa</taxon>
        <taxon>Arthropoda</taxon>
        <taxon>Hexapoda</taxon>
        <taxon>Insecta</taxon>
        <taxon>Pterygota</taxon>
        <taxon>Neoptera</taxon>
        <taxon>Endopterygota</taxon>
        <taxon>Lepidoptera</taxon>
        <taxon>Glossata</taxon>
        <taxon>Ditrysia</taxon>
        <taxon>Noctuoidea</taxon>
        <taxon>Noctuidae</taxon>
        <taxon>Noctuinae</taxon>
        <taxon>Hadenini</taxon>
        <taxon>Mythimna</taxon>
    </lineage>
</organism>
<evidence type="ECO:0000313" key="1">
    <source>
        <dbReference type="EMBL" id="KAJ8712874.1"/>
    </source>
</evidence>